<dbReference type="SUPFAM" id="SSF111283">
    <property type="entry name" value="Putative modulator of DNA gyrase, PmbA/TldD"/>
    <property type="match status" value="1"/>
</dbReference>
<feature type="domain" description="Metalloprotease TldD/E C-terminal" evidence="6">
    <location>
        <begin position="246"/>
        <end position="479"/>
    </location>
</feature>
<evidence type="ECO:0000256" key="1">
    <source>
        <dbReference type="ARBA" id="ARBA00005836"/>
    </source>
</evidence>
<evidence type="ECO:0000256" key="3">
    <source>
        <dbReference type="ARBA" id="ARBA00022801"/>
    </source>
</evidence>
<dbReference type="InterPro" id="IPR035068">
    <property type="entry name" value="TldD/PmbA_N"/>
</dbReference>
<evidence type="ECO:0000259" key="6">
    <source>
        <dbReference type="Pfam" id="PF19289"/>
    </source>
</evidence>
<accession>A0A2U1U0H4</accession>
<dbReference type="AlphaFoldDB" id="A0A2U1U0H4"/>
<proteinExistence type="inferred from homology"/>
<dbReference type="GO" id="GO:0006508">
    <property type="term" value="P:proteolysis"/>
    <property type="evidence" value="ECO:0007669"/>
    <property type="project" value="UniProtKB-KW"/>
</dbReference>
<dbReference type="Pfam" id="PF19289">
    <property type="entry name" value="PmbA_TldD_3rd"/>
    <property type="match status" value="1"/>
</dbReference>
<dbReference type="PIRSF" id="PIRSF004919">
    <property type="entry name" value="TldD"/>
    <property type="match status" value="1"/>
</dbReference>
<sequence length="481" mass="51550">MVTPTTDASLSPALTEFALETTTLNHALNHIMQRQVDYADLYFQRRQQEGWQLENGIVRPTGFSRNQGVGVRAVSGEKTAFSYTNDISSSALLNAAGTVREIIRQGQHASIPRTSSLPPANTSLYPQDNPLTSLTEQQKCSLLASIDRQAKARDPRVTKVTAYLSASHETILIARHDGKLATDVRPLVNLTIGVVVEQQGRRETGSSGGGRRLDYRFFDSETVTRWVNKAVDQALNNLDADPAPAGIYSVVLGAGSPGILLHEAIGHGLEGDFNRKGSSAFSNLLGERVAARGISVVDDGTLATQRGSLHVDDEGSPSQCTTLIEDGILRGYLQDSLNARLMNTARTGNARRASYASLPLPRMTNTYMLAGDYPAEEIVASVKNGIYAASFGGGQVDISSGKYVFSTTEAYLIENGRITRPIKGATLIGHGPEALLHVSMVGNNLALDEGNIVCSKEGQTLPVTVGQPTLRIDKMTVGGSQ</sequence>
<keyword evidence="4 8" id="KW-0482">Metalloprotease</keyword>
<evidence type="ECO:0000259" key="7">
    <source>
        <dbReference type="Pfam" id="PF19290"/>
    </source>
</evidence>
<evidence type="ECO:0000313" key="9">
    <source>
        <dbReference type="Proteomes" id="UP000245138"/>
    </source>
</evidence>
<dbReference type="Pfam" id="PF19290">
    <property type="entry name" value="PmbA_TldD_2nd"/>
    <property type="match status" value="1"/>
</dbReference>
<feature type="domain" description="Metalloprotease TldD/E central" evidence="7">
    <location>
        <begin position="130"/>
        <end position="238"/>
    </location>
</feature>
<dbReference type="InterPro" id="IPR045570">
    <property type="entry name" value="Metalloprtase-TldD/E_cen_dom"/>
</dbReference>
<comment type="similarity">
    <text evidence="1">Belongs to the peptidase U62 family.</text>
</comment>
<dbReference type="InterPro" id="IPR051463">
    <property type="entry name" value="Peptidase_U62_metallo"/>
</dbReference>
<dbReference type="InterPro" id="IPR025502">
    <property type="entry name" value="TldD"/>
</dbReference>
<dbReference type="OrthoDB" id="9803213at2"/>
<dbReference type="InterPro" id="IPR045569">
    <property type="entry name" value="Metalloprtase-TldD/E_C"/>
</dbReference>
<evidence type="ECO:0000313" key="8">
    <source>
        <dbReference type="EMBL" id="PWC15144.1"/>
    </source>
</evidence>
<name>A0A2U1U0H4_9GAMM</name>
<dbReference type="Pfam" id="PF01523">
    <property type="entry name" value="PmbA_TldD_1st"/>
    <property type="match status" value="1"/>
</dbReference>
<keyword evidence="2 8" id="KW-0645">Protease</keyword>
<dbReference type="Gene3D" id="3.30.2290.10">
    <property type="entry name" value="PmbA/TldD superfamily"/>
    <property type="match status" value="1"/>
</dbReference>
<protein>
    <submittedName>
        <fullName evidence="8">Metalloprotease TldD</fullName>
    </submittedName>
</protein>
<comment type="caution">
    <text evidence="8">The sequence shown here is derived from an EMBL/GenBank/DDBJ whole genome shotgun (WGS) entry which is preliminary data.</text>
</comment>
<dbReference type="Proteomes" id="UP000245138">
    <property type="component" value="Unassembled WGS sequence"/>
</dbReference>
<keyword evidence="3" id="KW-0378">Hydrolase</keyword>
<dbReference type="PANTHER" id="PTHR30624:SF4">
    <property type="entry name" value="METALLOPROTEASE TLDD"/>
    <property type="match status" value="1"/>
</dbReference>
<evidence type="ECO:0000259" key="5">
    <source>
        <dbReference type="Pfam" id="PF01523"/>
    </source>
</evidence>
<organism evidence="8 9">
    <name type="scientific">Brenneria roseae subsp. americana</name>
    <dbReference type="NCBI Taxonomy" id="1508507"/>
    <lineage>
        <taxon>Bacteria</taxon>
        <taxon>Pseudomonadati</taxon>
        <taxon>Pseudomonadota</taxon>
        <taxon>Gammaproteobacteria</taxon>
        <taxon>Enterobacterales</taxon>
        <taxon>Pectobacteriaceae</taxon>
        <taxon>Brenneria</taxon>
    </lineage>
</organism>
<evidence type="ECO:0000256" key="2">
    <source>
        <dbReference type="ARBA" id="ARBA00022670"/>
    </source>
</evidence>
<feature type="domain" description="Metalloprotease TldD/E N-terminal" evidence="5">
    <location>
        <begin position="39"/>
        <end position="101"/>
    </location>
</feature>
<dbReference type="InterPro" id="IPR036059">
    <property type="entry name" value="TldD/PmbA_sf"/>
</dbReference>
<keyword evidence="9" id="KW-1185">Reference proteome</keyword>
<dbReference type="GO" id="GO:0008237">
    <property type="term" value="F:metallopeptidase activity"/>
    <property type="evidence" value="ECO:0007669"/>
    <property type="project" value="UniProtKB-KW"/>
</dbReference>
<reference evidence="8 9" key="1">
    <citation type="submission" date="2018-04" db="EMBL/GenBank/DDBJ databases">
        <title>Brenneria corticis sp.nov.</title>
        <authorList>
            <person name="Li Y."/>
        </authorList>
    </citation>
    <scope>NUCLEOTIDE SEQUENCE [LARGE SCALE GENOMIC DNA]</scope>
    <source>
        <strain evidence="8 9">LMG 27715</strain>
    </source>
</reference>
<dbReference type="GO" id="GO:0005829">
    <property type="term" value="C:cytosol"/>
    <property type="evidence" value="ECO:0007669"/>
    <property type="project" value="TreeGrafter"/>
</dbReference>
<dbReference type="NCBIfam" id="NF008006">
    <property type="entry name" value="PRK10735.1"/>
    <property type="match status" value="1"/>
</dbReference>
<dbReference type="RefSeq" id="WP_109053001.1">
    <property type="nucleotide sequence ID" value="NZ_QDKJ01000002.1"/>
</dbReference>
<gene>
    <name evidence="8" type="ORF">B4923_03655</name>
</gene>
<dbReference type="EMBL" id="QDKJ01000002">
    <property type="protein sequence ID" value="PWC15144.1"/>
    <property type="molecule type" value="Genomic_DNA"/>
</dbReference>
<dbReference type="InterPro" id="IPR002510">
    <property type="entry name" value="Metalloprtase-TldD/E_N"/>
</dbReference>
<dbReference type="PANTHER" id="PTHR30624">
    <property type="entry name" value="UNCHARACTERIZED PROTEIN TLDD AND PMBA"/>
    <property type="match status" value="1"/>
</dbReference>
<evidence type="ECO:0000256" key="4">
    <source>
        <dbReference type="ARBA" id="ARBA00023049"/>
    </source>
</evidence>